<gene>
    <name evidence="1" type="ORF">Afe05nite_66860</name>
</gene>
<evidence type="ECO:0000313" key="2">
    <source>
        <dbReference type="Proteomes" id="UP000598174"/>
    </source>
</evidence>
<dbReference type="AlphaFoldDB" id="A0A919J4U0"/>
<comment type="caution">
    <text evidence="1">The sequence shown here is derived from an EMBL/GenBank/DDBJ whole genome shotgun (WGS) entry which is preliminary data.</text>
</comment>
<keyword evidence="2" id="KW-1185">Reference proteome</keyword>
<evidence type="ECO:0000313" key="1">
    <source>
        <dbReference type="EMBL" id="GIE14846.1"/>
    </source>
</evidence>
<protein>
    <submittedName>
        <fullName evidence="1">Uncharacterized protein</fullName>
    </submittedName>
</protein>
<organism evidence="1 2">
    <name type="scientific">Paractinoplanes ferrugineus</name>
    <dbReference type="NCBI Taxonomy" id="113564"/>
    <lineage>
        <taxon>Bacteria</taxon>
        <taxon>Bacillati</taxon>
        <taxon>Actinomycetota</taxon>
        <taxon>Actinomycetes</taxon>
        <taxon>Micromonosporales</taxon>
        <taxon>Micromonosporaceae</taxon>
        <taxon>Paractinoplanes</taxon>
    </lineage>
</organism>
<dbReference type="EMBL" id="BOMM01000059">
    <property type="protein sequence ID" value="GIE14846.1"/>
    <property type="molecule type" value="Genomic_DNA"/>
</dbReference>
<sequence>MVNGGNAMIDDVVPAIAAALSAQGTELLVAGSKSVFGSLCEIIRSRFGRGTPAEHSLLAALDHPDDTERVAVLARHLTRLMAQDPEFARQTLAAWNSATAAGSAEGSAVVNNFSGQADRVVQARSIHGGIKF</sequence>
<name>A0A919J4U0_9ACTN</name>
<proteinExistence type="predicted"/>
<reference evidence="1" key="1">
    <citation type="submission" date="2021-01" db="EMBL/GenBank/DDBJ databases">
        <title>Whole genome shotgun sequence of Actinoplanes ferrugineus NBRC 15555.</title>
        <authorList>
            <person name="Komaki H."/>
            <person name="Tamura T."/>
        </authorList>
    </citation>
    <scope>NUCLEOTIDE SEQUENCE</scope>
    <source>
        <strain evidence="1">NBRC 15555</strain>
    </source>
</reference>
<dbReference type="Proteomes" id="UP000598174">
    <property type="component" value="Unassembled WGS sequence"/>
</dbReference>
<accession>A0A919J4U0</accession>